<dbReference type="EMBL" id="UNSC01000003">
    <property type="protein sequence ID" value="SZD72379.1"/>
    <property type="molecule type" value="Genomic_DNA"/>
</dbReference>
<dbReference type="InterPro" id="IPR032527">
    <property type="entry name" value="DUF4959"/>
</dbReference>
<dbReference type="OrthoDB" id="1150543at2"/>
<dbReference type="Gene3D" id="2.60.120.260">
    <property type="entry name" value="Galactose-binding domain-like"/>
    <property type="match status" value="1"/>
</dbReference>
<evidence type="ECO:0000259" key="1">
    <source>
        <dbReference type="PROSITE" id="PS50022"/>
    </source>
</evidence>
<organism evidence="2 3">
    <name type="scientific">Candidatus Ornithobacterium hominis</name>
    <dbReference type="NCBI Taxonomy" id="2497989"/>
    <lineage>
        <taxon>Bacteria</taxon>
        <taxon>Pseudomonadati</taxon>
        <taxon>Bacteroidota</taxon>
        <taxon>Flavobacteriia</taxon>
        <taxon>Flavobacteriales</taxon>
        <taxon>Weeksellaceae</taxon>
        <taxon>Ornithobacterium</taxon>
    </lineage>
</organism>
<sequence>MNNYRILILLFSMIFFASCQEDESIYMKEYSASAPGGITNITSKPKPGQIVLHWDKKENSKYEYVKVSYFDHKTQKKMHRNASKFADSILIPGTLQKFGDYEFTLQPFNANHKGGEVFKFTAQSGRAFTDTIFIQHAINLTADQLSTNAPESREGNLANTLDGNNATYFHSAWSGTSPDVHYFQVDLATPIEKAFIFTFGTRSNGNNYPTKINIQGSNDGNEWEDIKEVTTGLNPGGRFARYTSGVIHVKKPFQKIRYNVTKTVDGRKFFVFSEFGMTNVELQINDPEA</sequence>
<dbReference type="Proteomes" id="UP000262142">
    <property type="component" value="Unassembled WGS sequence"/>
</dbReference>
<dbReference type="Pfam" id="PF16323">
    <property type="entry name" value="DUF4959"/>
    <property type="match status" value="1"/>
</dbReference>
<dbReference type="SUPFAM" id="SSF49785">
    <property type="entry name" value="Galactose-binding domain-like"/>
    <property type="match status" value="1"/>
</dbReference>
<proteinExistence type="predicted"/>
<dbReference type="InterPro" id="IPR000421">
    <property type="entry name" value="FA58C"/>
</dbReference>
<dbReference type="PROSITE" id="PS50022">
    <property type="entry name" value="FA58C_3"/>
    <property type="match status" value="1"/>
</dbReference>
<name>A0A383TYV7_9FLAO</name>
<dbReference type="InterPro" id="IPR008979">
    <property type="entry name" value="Galactose-bd-like_sf"/>
</dbReference>
<dbReference type="PROSITE" id="PS51257">
    <property type="entry name" value="PROKAR_LIPOPROTEIN"/>
    <property type="match status" value="1"/>
</dbReference>
<gene>
    <name evidence="2" type="ORF">SAMEA104719789_00824</name>
</gene>
<feature type="domain" description="F5/8 type C" evidence="1">
    <location>
        <begin position="127"/>
        <end position="258"/>
    </location>
</feature>
<evidence type="ECO:0000313" key="2">
    <source>
        <dbReference type="EMBL" id="SZD72379.1"/>
    </source>
</evidence>
<keyword evidence="3" id="KW-1185">Reference proteome</keyword>
<dbReference type="Pfam" id="PF00754">
    <property type="entry name" value="F5_F8_type_C"/>
    <property type="match status" value="1"/>
</dbReference>
<accession>A0A383TYV7</accession>
<protein>
    <submittedName>
        <fullName evidence="2">F5/8 type C domain</fullName>
    </submittedName>
</protein>
<evidence type="ECO:0000313" key="3">
    <source>
        <dbReference type="Proteomes" id="UP000262142"/>
    </source>
</evidence>
<dbReference type="RefSeq" id="WP_119059207.1">
    <property type="nucleotide sequence ID" value="NZ_UNSC01000003.1"/>
</dbReference>
<reference evidence="2 3" key="1">
    <citation type="submission" date="2018-09" db="EMBL/GenBank/DDBJ databases">
        <authorList>
            <consortium name="Pathogen Informatics"/>
        </authorList>
    </citation>
    <scope>NUCLEOTIDE SEQUENCE [LARGE SCALE GENOMIC DNA]</scope>
    <source>
        <strain evidence="2 3">OH-22767</strain>
    </source>
</reference>
<dbReference type="AlphaFoldDB" id="A0A383TYV7"/>